<dbReference type="Proteomes" id="UP000541558">
    <property type="component" value="Unassembled WGS sequence"/>
</dbReference>
<comment type="caution">
    <text evidence="1">The sequence shown here is derived from an EMBL/GenBank/DDBJ whole genome shotgun (WGS) entry which is preliminary data.</text>
</comment>
<protein>
    <submittedName>
        <fullName evidence="1">Uncharacterized protein</fullName>
    </submittedName>
</protein>
<reference evidence="1 2" key="1">
    <citation type="journal article" date="2020" name="ISME J.">
        <title>Uncovering the hidden diversity of litter-decomposition mechanisms in mushroom-forming fungi.</title>
        <authorList>
            <person name="Floudas D."/>
            <person name="Bentzer J."/>
            <person name="Ahren D."/>
            <person name="Johansson T."/>
            <person name="Persson P."/>
            <person name="Tunlid A."/>
        </authorList>
    </citation>
    <scope>NUCLEOTIDE SEQUENCE [LARGE SCALE GENOMIC DNA]</scope>
    <source>
        <strain evidence="1 2">CBS 175.51</strain>
    </source>
</reference>
<dbReference type="EMBL" id="JAACJK010000063">
    <property type="protein sequence ID" value="KAF5335372.1"/>
    <property type="molecule type" value="Genomic_DNA"/>
</dbReference>
<dbReference type="OrthoDB" id="10467710at2759"/>
<proteinExistence type="predicted"/>
<sequence>MGGGTSMSVDARSVDEREVDLSEKITVKIADLGNGECRLSAAVEWAILPGGRVALLQAS</sequence>
<accession>A0A8H5C530</accession>
<dbReference type="AlphaFoldDB" id="A0A8H5C530"/>
<name>A0A8H5C530_9AGAR</name>
<keyword evidence="2" id="KW-1185">Reference proteome</keyword>
<organism evidence="1 2">
    <name type="scientific">Ephemerocybe angulata</name>
    <dbReference type="NCBI Taxonomy" id="980116"/>
    <lineage>
        <taxon>Eukaryota</taxon>
        <taxon>Fungi</taxon>
        <taxon>Dikarya</taxon>
        <taxon>Basidiomycota</taxon>
        <taxon>Agaricomycotina</taxon>
        <taxon>Agaricomycetes</taxon>
        <taxon>Agaricomycetidae</taxon>
        <taxon>Agaricales</taxon>
        <taxon>Agaricineae</taxon>
        <taxon>Psathyrellaceae</taxon>
        <taxon>Ephemerocybe</taxon>
    </lineage>
</organism>
<gene>
    <name evidence="1" type="ORF">D9611_011780</name>
</gene>
<evidence type="ECO:0000313" key="2">
    <source>
        <dbReference type="Proteomes" id="UP000541558"/>
    </source>
</evidence>
<evidence type="ECO:0000313" key="1">
    <source>
        <dbReference type="EMBL" id="KAF5335372.1"/>
    </source>
</evidence>